<proteinExistence type="inferred from homology"/>
<dbReference type="SUPFAM" id="SSF53720">
    <property type="entry name" value="ALDH-like"/>
    <property type="match status" value="1"/>
</dbReference>
<dbReference type="OrthoDB" id="1934954at2759"/>
<reference evidence="13 14" key="1">
    <citation type="journal article" date="2016" name="Nat. Commun.">
        <title>Ectomycorrhizal ecology is imprinted in the genome of the dominant symbiotic fungus Cenococcum geophilum.</title>
        <authorList>
            <consortium name="DOE Joint Genome Institute"/>
            <person name="Peter M."/>
            <person name="Kohler A."/>
            <person name="Ohm R.A."/>
            <person name="Kuo A."/>
            <person name="Krutzmann J."/>
            <person name="Morin E."/>
            <person name="Arend M."/>
            <person name="Barry K.W."/>
            <person name="Binder M."/>
            <person name="Choi C."/>
            <person name="Clum A."/>
            <person name="Copeland A."/>
            <person name="Grisel N."/>
            <person name="Haridas S."/>
            <person name="Kipfer T."/>
            <person name="LaButti K."/>
            <person name="Lindquist E."/>
            <person name="Lipzen A."/>
            <person name="Maire R."/>
            <person name="Meier B."/>
            <person name="Mihaltcheva S."/>
            <person name="Molinier V."/>
            <person name="Murat C."/>
            <person name="Poggeler S."/>
            <person name="Quandt C.A."/>
            <person name="Sperisen C."/>
            <person name="Tritt A."/>
            <person name="Tisserant E."/>
            <person name="Crous P.W."/>
            <person name="Henrissat B."/>
            <person name="Nehls U."/>
            <person name="Egli S."/>
            <person name="Spatafora J.W."/>
            <person name="Grigoriev I.V."/>
            <person name="Martin F.M."/>
        </authorList>
    </citation>
    <scope>NUCLEOTIDE SEQUENCE [LARGE SCALE GENOMIC DNA]</scope>
    <source>
        <strain evidence="13 14">CBS 207.34</strain>
    </source>
</reference>
<dbReference type="Gene3D" id="3.40.605.10">
    <property type="entry name" value="Aldehyde Dehydrogenase, Chain A, domain 1"/>
    <property type="match status" value="1"/>
</dbReference>
<dbReference type="EMBL" id="KV750672">
    <property type="protein sequence ID" value="OCL03828.1"/>
    <property type="molecule type" value="Genomic_DNA"/>
</dbReference>
<dbReference type="CDD" id="cd07079">
    <property type="entry name" value="ALDH_F18-19_ProA-GPR"/>
    <property type="match status" value="1"/>
</dbReference>
<evidence type="ECO:0000256" key="9">
    <source>
        <dbReference type="ARBA" id="ARBA00060997"/>
    </source>
</evidence>
<keyword evidence="6" id="KW-0560">Oxidoreductase</keyword>
<dbReference type="InterPro" id="IPR015590">
    <property type="entry name" value="Aldehyde_DH_dom"/>
</dbReference>
<evidence type="ECO:0000259" key="12">
    <source>
        <dbReference type="Pfam" id="PF00171"/>
    </source>
</evidence>
<dbReference type="FunFam" id="3.40.309.10:FF:000006">
    <property type="entry name" value="Gamma-glutamyl phosphate reductase"/>
    <property type="match status" value="1"/>
</dbReference>
<keyword evidence="4" id="KW-0641">Proline biosynthesis</keyword>
<evidence type="ECO:0000256" key="5">
    <source>
        <dbReference type="ARBA" id="ARBA00022857"/>
    </source>
</evidence>
<dbReference type="PANTHER" id="PTHR11063:SF8">
    <property type="entry name" value="DELTA-1-PYRROLINE-5-CARBOXYLATE SYNTHASE"/>
    <property type="match status" value="1"/>
</dbReference>
<comment type="catalytic activity">
    <reaction evidence="7">
        <text>L-glutamate 5-semialdehyde + phosphate + NADP(+) = L-glutamyl 5-phosphate + NADPH + H(+)</text>
        <dbReference type="Rhea" id="RHEA:19541"/>
        <dbReference type="ChEBI" id="CHEBI:15378"/>
        <dbReference type="ChEBI" id="CHEBI:43474"/>
        <dbReference type="ChEBI" id="CHEBI:57783"/>
        <dbReference type="ChEBI" id="CHEBI:58066"/>
        <dbReference type="ChEBI" id="CHEBI:58274"/>
        <dbReference type="ChEBI" id="CHEBI:58349"/>
        <dbReference type="EC" id="1.2.1.41"/>
    </reaction>
</comment>
<dbReference type="NCBIfam" id="NF001221">
    <property type="entry name" value="PRK00197.1"/>
    <property type="match status" value="1"/>
</dbReference>
<dbReference type="Gene3D" id="3.40.309.10">
    <property type="entry name" value="Aldehyde Dehydrogenase, Chain A, domain 2"/>
    <property type="match status" value="1"/>
</dbReference>
<evidence type="ECO:0000256" key="3">
    <source>
        <dbReference type="ARBA" id="ARBA00022605"/>
    </source>
</evidence>
<dbReference type="UniPathway" id="UPA00098">
    <property type="reaction ID" value="UER00360"/>
</dbReference>
<keyword evidence="14" id="KW-1185">Reference proteome</keyword>
<comment type="pathway">
    <text evidence="1">Amino-acid biosynthesis; L-proline biosynthesis; L-glutamate 5-semialdehyde from L-glutamate: step 2/2.</text>
</comment>
<comment type="similarity">
    <text evidence="9">Belongs to the gamma-glutamyl phosphate reductase family.</text>
</comment>
<evidence type="ECO:0000256" key="2">
    <source>
        <dbReference type="ARBA" id="ARBA00013002"/>
    </source>
</evidence>
<dbReference type="GO" id="GO:0004350">
    <property type="term" value="F:glutamate-5-semialdehyde dehydrogenase activity"/>
    <property type="evidence" value="ECO:0007669"/>
    <property type="project" value="UniProtKB-EC"/>
</dbReference>
<sequence length="486" mass="51989">MSLTNATPLDVARAARSGSRKLAILPTEARNAALTAIHSALSEAKDQILTANALDLEAANKAAKSGKLSQSLVKRLDLGKKGKYEDMLQGILDVRELDDPIGVVNKRTLLDDGLILERKTSPIGVLLIIFEARPEVIANIASLAIKSGNAAILKGGKESTESFKAISSVISKALESTSVPHDCLQLVQTHDVIGELLKLDQYIDLVIPRGGNRLVRTVKDSTAIPVLGHADGLCCIYLRDDCPVEMAVRVIVDAKTSYSAACNAVETLLVDENALKTVLPTVAEALLAKGVSLRCDSASKTALSAVLDKHSAVQLQDATEADFATEFLDLILAIKTIPNSATPEDAVDAAISHINDHSSHHTDAILTLSEPLASRFQDGVDSSSVYWNTSTRMADGQRYGFGTEVGISTNKIHSRGPVGLEGLTIYRWLIRGQGQVSTDYGAGGKKWKHESLQVGDSERVAVTDEELELLREFRARKAGAMNGVGK</sequence>
<dbReference type="AlphaFoldDB" id="A0A8E2JNM8"/>
<dbReference type="PANTHER" id="PTHR11063">
    <property type="entry name" value="GLUTAMATE SEMIALDEHYDE DEHYDROGENASE"/>
    <property type="match status" value="1"/>
</dbReference>
<gene>
    <name evidence="13" type="ORF">AOQ84DRAFT_347080</name>
</gene>
<evidence type="ECO:0000313" key="13">
    <source>
        <dbReference type="EMBL" id="OCL03828.1"/>
    </source>
</evidence>
<accession>A0A8E2JNM8</accession>
<evidence type="ECO:0000313" key="14">
    <source>
        <dbReference type="Proteomes" id="UP000250140"/>
    </source>
</evidence>
<evidence type="ECO:0000256" key="10">
    <source>
        <dbReference type="ARBA" id="ARBA00075718"/>
    </source>
</evidence>
<evidence type="ECO:0000256" key="6">
    <source>
        <dbReference type="ARBA" id="ARBA00023002"/>
    </source>
</evidence>
<dbReference type="Proteomes" id="UP000250140">
    <property type="component" value="Unassembled WGS sequence"/>
</dbReference>
<evidence type="ECO:0000256" key="7">
    <source>
        <dbReference type="ARBA" id="ARBA00049024"/>
    </source>
</evidence>
<name>A0A8E2JNM8_9PEZI</name>
<comment type="function">
    <text evidence="8">Catalyzes the NADPH dependent reduction of L-gamma-glutamyl 5-phosphate into L-glutamate 5-semialdehyde and phosphate. The product spontaneously undergoes cyclization to form 1-pyrroline-5-carboxylate.</text>
</comment>
<evidence type="ECO:0000256" key="11">
    <source>
        <dbReference type="ARBA" id="ARBA00077451"/>
    </source>
</evidence>
<dbReference type="EC" id="1.2.1.41" evidence="2"/>
<evidence type="ECO:0000256" key="4">
    <source>
        <dbReference type="ARBA" id="ARBA00022650"/>
    </source>
</evidence>
<dbReference type="NCBIfam" id="TIGR00407">
    <property type="entry name" value="proA"/>
    <property type="match status" value="1"/>
</dbReference>
<dbReference type="InterPro" id="IPR016161">
    <property type="entry name" value="Ald_DH/histidinol_DH"/>
</dbReference>
<keyword evidence="3" id="KW-0028">Amino-acid biosynthesis</keyword>
<dbReference type="InterPro" id="IPR000965">
    <property type="entry name" value="GPR_dom"/>
</dbReference>
<dbReference type="InterPro" id="IPR016163">
    <property type="entry name" value="Ald_DH_C"/>
</dbReference>
<dbReference type="HAMAP" id="MF_00412">
    <property type="entry name" value="ProA"/>
    <property type="match status" value="1"/>
</dbReference>
<feature type="domain" description="Aldehyde dehydrogenase" evidence="12">
    <location>
        <begin position="11"/>
        <end position="319"/>
    </location>
</feature>
<protein>
    <recommendedName>
        <fullName evidence="2">glutamate-5-semialdehyde dehydrogenase</fullName>
        <ecNumber evidence="2">1.2.1.41</ecNumber>
    </recommendedName>
    <alternativeName>
        <fullName evidence="11">Glutamate-5-semialdehyde dehydrogenase</fullName>
    </alternativeName>
    <alternativeName>
        <fullName evidence="10">Glutamyl-gamma-semialdehyde dehydrogenase</fullName>
    </alternativeName>
</protein>
<keyword evidence="5" id="KW-0521">NADP</keyword>
<evidence type="ECO:0000256" key="8">
    <source>
        <dbReference type="ARBA" id="ARBA00059423"/>
    </source>
</evidence>
<dbReference type="InterPro" id="IPR016162">
    <property type="entry name" value="Ald_DH_N"/>
</dbReference>
<dbReference type="GO" id="GO:0055129">
    <property type="term" value="P:L-proline biosynthetic process"/>
    <property type="evidence" value="ECO:0007669"/>
    <property type="project" value="UniProtKB-UniPathway"/>
</dbReference>
<dbReference type="Pfam" id="PF00171">
    <property type="entry name" value="Aldedh"/>
    <property type="match status" value="1"/>
</dbReference>
<organism evidence="13 14">
    <name type="scientific">Glonium stellatum</name>
    <dbReference type="NCBI Taxonomy" id="574774"/>
    <lineage>
        <taxon>Eukaryota</taxon>
        <taxon>Fungi</taxon>
        <taxon>Dikarya</taxon>
        <taxon>Ascomycota</taxon>
        <taxon>Pezizomycotina</taxon>
        <taxon>Dothideomycetes</taxon>
        <taxon>Pleosporomycetidae</taxon>
        <taxon>Gloniales</taxon>
        <taxon>Gloniaceae</taxon>
        <taxon>Glonium</taxon>
    </lineage>
</organism>
<evidence type="ECO:0000256" key="1">
    <source>
        <dbReference type="ARBA" id="ARBA00004985"/>
    </source>
</evidence>